<evidence type="ECO:0000256" key="3">
    <source>
        <dbReference type="ARBA" id="ARBA00022729"/>
    </source>
</evidence>
<feature type="domain" description="MucB/RseB C-terminal" evidence="7">
    <location>
        <begin position="245"/>
        <end position="346"/>
    </location>
</feature>
<evidence type="ECO:0000313" key="9">
    <source>
        <dbReference type="Proteomes" id="UP001365846"/>
    </source>
</evidence>
<evidence type="ECO:0000256" key="5">
    <source>
        <dbReference type="SAM" id="SignalP"/>
    </source>
</evidence>
<feature type="signal peptide" evidence="5">
    <location>
        <begin position="1"/>
        <end position="27"/>
    </location>
</feature>
<dbReference type="RefSeq" id="WP_340360571.1">
    <property type="nucleotide sequence ID" value="NZ_JBBKZU010000019.1"/>
</dbReference>
<comment type="similarity">
    <text evidence="2">Belongs to the RseB family.</text>
</comment>
<evidence type="ECO:0000259" key="6">
    <source>
        <dbReference type="Pfam" id="PF03888"/>
    </source>
</evidence>
<feature type="domain" description="MucB/RseB N-terminal" evidence="6">
    <location>
        <begin position="51"/>
        <end position="227"/>
    </location>
</feature>
<dbReference type="PIRSF" id="PIRSF005427">
    <property type="entry name" value="RseB"/>
    <property type="match status" value="1"/>
</dbReference>
<gene>
    <name evidence="8" type="ORF">WKW77_30145</name>
</gene>
<dbReference type="CDD" id="cd16327">
    <property type="entry name" value="RseB"/>
    <property type="match status" value="1"/>
</dbReference>
<dbReference type="PANTHER" id="PTHR38782">
    <property type="match status" value="1"/>
</dbReference>
<sequence length="350" mass="38817">MTVSIPIPERRYVILAAALSVAQVATAQTRSIPPPAKANPGNGEVPTLGVVEWLQRMHAASRQRSYAGTFVVSAETGDLSSARIWHVCEGDLQMERIEALSGPPRSTFRRNDRVVTFLPESKVVKSEKRENLELFPNLIGAPDSSIADFYGARVVGKGRVAGFDADVVLLEPRDELRFGYRVWSERRSGLVVKLQTLDRDSKVIEQSAFSELQLDPPIKAHALNQMMTSTSGYRVEKSELERTSAQREGWTLKKPVAGFKPINCYRRPAGSESQGHTMQWTFSDGLASVSLFLEPYDAQRQAKEVLLALGATYTLTRRLTDKDGDWWLTAVGEVPPQTLDAFAQSLARAR</sequence>
<evidence type="ECO:0000256" key="4">
    <source>
        <dbReference type="ARBA" id="ARBA00022764"/>
    </source>
</evidence>
<dbReference type="InterPro" id="IPR005588">
    <property type="entry name" value="MucB_RseB"/>
</dbReference>
<dbReference type="InterPro" id="IPR033434">
    <property type="entry name" value="MucB/RseB_N"/>
</dbReference>
<dbReference type="InterPro" id="IPR033436">
    <property type="entry name" value="MucB/RseB_C"/>
</dbReference>
<dbReference type="InterPro" id="IPR038484">
    <property type="entry name" value="MucB/RseB_C_sf"/>
</dbReference>
<dbReference type="Pfam" id="PF17188">
    <property type="entry name" value="MucB_RseB_C"/>
    <property type="match status" value="1"/>
</dbReference>
<protein>
    <submittedName>
        <fullName evidence="8">MucB/RseB C-terminal domain-containing protein</fullName>
    </submittedName>
</protein>
<proteinExistence type="inferred from homology"/>
<dbReference type="Pfam" id="PF03888">
    <property type="entry name" value="MucB_RseB"/>
    <property type="match status" value="1"/>
</dbReference>
<comment type="subcellular location">
    <subcellularLocation>
        <location evidence="1">Periplasm</location>
    </subcellularLocation>
</comment>
<dbReference type="Proteomes" id="UP001365846">
    <property type="component" value="Unassembled WGS sequence"/>
</dbReference>
<name>A0ABU8VR30_9BURK</name>
<reference evidence="8 9" key="1">
    <citation type="submission" date="2024-03" db="EMBL/GenBank/DDBJ databases">
        <title>Novel species of the genus Variovorax.</title>
        <authorList>
            <person name="Liu Q."/>
            <person name="Xin Y.-H."/>
        </authorList>
    </citation>
    <scope>NUCLEOTIDE SEQUENCE [LARGE SCALE GENOMIC DNA]</scope>
    <source>
        <strain evidence="8 9">KACC 18899</strain>
    </source>
</reference>
<evidence type="ECO:0000256" key="2">
    <source>
        <dbReference type="ARBA" id="ARBA00008150"/>
    </source>
</evidence>
<feature type="chain" id="PRO_5045098432" evidence="5">
    <location>
        <begin position="28"/>
        <end position="350"/>
    </location>
</feature>
<evidence type="ECO:0000313" key="8">
    <source>
        <dbReference type="EMBL" id="MEJ8815359.1"/>
    </source>
</evidence>
<dbReference type="Gene3D" id="3.30.200.100">
    <property type="entry name" value="MucB/RseB, C-terminal domain"/>
    <property type="match status" value="1"/>
</dbReference>
<dbReference type="EMBL" id="JBBKZU010000019">
    <property type="protein sequence ID" value="MEJ8815359.1"/>
    <property type="molecule type" value="Genomic_DNA"/>
</dbReference>
<comment type="caution">
    <text evidence="8">The sequence shown here is derived from an EMBL/GenBank/DDBJ whole genome shotgun (WGS) entry which is preliminary data.</text>
</comment>
<accession>A0ABU8VR30</accession>
<dbReference type="Gene3D" id="2.50.20.10">
    <property type="entry name" value="Lipoprotein localisation LolA/LolB/LppX"/>
    <property type="match status" value="1"/>
</dbReference>
<evidence type="ECO:0000256" key="1">
    <source>
        <dbReference type="ARBA" id="ARBA00004418"/>
    </source>
</evidence>
<evidence type="ECO:0000259" key="7">
    <source>
        <dbReference type="Pfam" id="PF17188"/>
    </source>
</evidence>
<organism evidence="8 9">
    <name type="scientific">Variovorax ureilyticus</name>
    <dbReference type="NCBI Taxonomy" id="1836198"/>
    <lineage>
        <taxon>Bacteria</taxon>
        <taxon>Pseudomonadati</taxon>
        <taxon>Pseudomonadota</taxon>
        <taxon>Betaproteobacteria</taxon>
        <taxon>Burkholderiales</taxon>
        <taxon>Comamonadaceae</taxon>
        <taxon>Variovorax</taxon>
    </lineage>
</organism>
<keyword evidence="3 5" id="KW-0732">Signal</keyword>
<dbReference type="PANTHER" id="PTHR38782:SF1">
    <property type="entry name" value="SIGMA-E FACTOR REGULATORY PROTEIN RSEB"/>
    <property type="match status" value="1"/>
</dbReference>
<keyword evidence="4" id="KW-0574">Periplasm</keyword>
<keyword evidence="9" id="KW-1185">Reference proteome</keyword>